<evidence type="ECO:0000313" key="3">
    <source>
        <dbReference type="Proteomes" id="UP000037136"/>
    </source>
</evidence>
<dbReference type="OrthoDB" id="4708870at2759"/>
<dbReference type="Proteomes" id="UP000037136">
    <property type="component" value="Unassembled WGS sequence"/>
</dbReference>
<feature type="region of interest" description="Disordered" evidence="1">
    <location>
        <begin position="234"/>
        <end position="256"/>
    </location>
</feature>
<reference evidence="2 3" key="2">
    <citation type="journal article" date="2017" name="Sci. Rep.">
        <title>Ant-infecting Ophiocordyceps genomes reveal a high diversity of potential behavioral manipulation genes and a possible major role for enterotoxins.</title>
        <authorList>
            <person name="de Bekker C."/>
            <person name="Ohm R.A."/>
            <person name="Evans H.C."/>
            <person name="Brachmann A."/>
            <person name="Hughes D.P."/>
        </authorList>
    </citation>
    <scope>NUCLEOTIDE SEQUENCE [LARGE SCALE GENOMIC DNA]</scope>
    <source>
        <strain evidence="2 3">SC16a</strain>
    </source>
</reference>
<reference evidence="2 3" key="1">
    <citation type="journal article" date="2015" name="BMC Genomics">
        <title>Gene expression during zombie ant biting behavior reflects the complexity underlying fungal parasitic behavioral manipulation.</title>
        <authorList>
            <person name="de Bekker C."/>
            <person name="Ohm R.A."/>
            <person name="Loreto R.G."/>
            <person name="Sebastian A."/>
            <person name="Albert I."/>
            <person name="Merrow M."/>
            <person name="Brachmann A."/>
            <person name="Hughes D.P."/>
        </authorList>
    </citation>
    <scope>NUCLEOTIDE SEQUENCE [LARGE SCALE GENOMIC DNA]</scope>
    <source>
        <strain evidence="2 3">SC16a</strain>
    </source>
</reference>
<gene>
    <name evidence="2" type="ORF">XA68_11162</name>
</gene>
<accession>A0A2A9P293</accession>
<dbReference type="EMBL" id="LAZP02001371">
    <property type="protein sequence ID" value="PFH54993.1"/>
    <property type="molecule type" value="Genomic_DNA"/>
</dbReference>
<evidence type="ECO:0000256" key="1">
    <source>
        <dbReference type="SAM" id="MobiDB-lite"/>
    </source>
</evidence>
<proteinExistence type="predicted"/>
<keyword evidence="3" id="KW-1185">Reference proteome</keyword>
<organism evidence="2 3">
    <name type="scientific">Ophiocordyceps unilateralis</name>
    <name type="common">Zombie-ant fungus</name>
    <name type="synonym">Torrubia unilateralis</name>
    <dbReference type="NCBI Taxonomy" id="268505"/>
    <lineage>
        <taxon>Eukaryota</taxon>
        <taxon>Fungi</taxon>
        <taxon>Dikarya</taxon>
        <taxon>Ascomycota</taxon>
        <taxon>Pezizomycotina</taxon>
        <taxon>Sordariomycetes</taxon>
        <taxon>Hypocreomycetidae</taxon>
        <taxon>Hypocreales</taxon>
        <taxon>Ophiocordycipitaceae</taxon>
        <taxon>Ophiocordyceps</taxon>
    </lineage>
</organism>
<comment type="caution">
    <text evidence="2">The sequence shown here is derived from an EMBL/GenBank/DDBJ whole genome shotgun (WGS) entry which is preliminary data.</text>
</comment>
<evidence type="ECO:0000313" key="2">
    <source>
        <dbReference type="EMBL" id="PFH54993.1"/>
    </source>
</evidence>
<dbReference type="STRING" id="268505.A0A2A9P293"/>
<protein>
    <submittedName>
        <fullName evidence="2">Uncharacterized protein</fullName>
    </submittedName>
</protein>
<sequence length="416" mass="46941">MGGSAFSSGEDALLTPRMPPPVYRAVRAHCHAVLARLFHTVASPLDGPDKADYGDVDMVVARPKMMMEEEGGGGGGDDGGGLDGVVAAFGGVRRAMVHRRCLNLALPWPASFSHHHHQSEGERERFVQVDVCLCASDDDLRWMLFRHAHGDLGSILGSIIHPYGLTMTEDGLYLRIGEMERSNRRRARVLVSKDPDVTLDLLSLPIARFWSGPFDEADDMYEFAAQCPMFSLSAQDDDDDDDDDDDGDKAPRNNAAYRRRIRRRPVFRRWVDDFQPRCRRHGRFLQPRTSRERVTADILTRFPDTRAEFHSRRTAFLRQRQEASIRQHLIVVVAAEQQQQQQSMLSPRLMPTYRACLIKALASVVFHADETFPVTLPEEGFVGPDGLYVMDRVLAFLQHQSAAVGSAAWERHHRGR</sequence>
<feature type="compositionally biased region" description="Acidic residues" evidence="1">
    <location>
        <begin position="235"/>
        <end position="247"/>
    </location>
</feature>
<dbReference type="AlphaFoldDB" id="A0A2A9P293"/>
<name>A0A2A9P293_OPHUN</name>